<dbReference type="PANTHER" id="PTHR21397">
    <property type="entry name" value="CHROMATIN COMPLEXES SUBUNIT BAP18-RELATED"/>
    <property type="match status" value="1"/>
</dbReference>
<dbReference type="PANTHER" id="PTHR21397:SF4">
    <property type="entry name" value="ER MEMBRANE PROTEIN COMPLEX SUBUNIT 10"/>
    <property type="match status" value="1"/>
</dbReference>
<dbReference type="CDD" id="cd22209">
    <property type="entry name" value="EMC10"/>
    <property type="match status" value="1"/>
</dbReference>
<keyword evidence="10" id="KW-1185">Reference proteome</keyword>
<dbReference type="eggNOG" id="ENOG502RY4Q">
    <property type="taxonomic scope" value="Eukaryota"/>
</dbReference>
<evidence type="ECO:0000313" key="9">
    <source>
        <dbReference type="EMBL" id="KNC74908.1"/>
    </source>
</evidence>
<gene>
    <name evidence="9" type="ORF">SARC_12556</name>
</gene>
<name>A0A0L0FFS1_9EUKA</name>
<evidence type="ECO:0000256" key="7">
    <source>
        <dbReference type="ARBA" id="ARBA00022989"/>
    </source>
</evidence>
<evidence type="ECO:0000256" key="4">
    <source>
        <dbReference type="ARBA" id="ARBA00022692"/>
    </source>
</evidence>
<evidence type="ECO:0000256" key="3">
    <source>
        <dbReference type="ARBA" id="ARBA00020105"/>
    </source>
</evidence>
<comment type="similarity">
    <text evidence="2">Belongs to the EMC10 family.</text>
</comment>
<evidence type="ECO:0000313" key="10">
    <source>
        <dbReference type="Proteomes" id="UP000054560"/>
    </source>
</evidence>
<reference evidence="9 10" key="1">
    <citation type="submission" date="2011-02" db="EMBL/GenBank/DDBJ databases">
        <title>The Genome Sequence of Sphaeroforma arctica JP610.</title>
        <authorList>
            <consortium name="The Broad Institute Genome Sequencing Platform"/>
            <person name="Russ C."/>
            <person name="Cuomo C."/>
            <person name="Young S.K."/>
            <person name="Zeng Q."/>
            <person name="Gargeya S."/>
            <person name="Alvarado L."/>
            <person name="Berlin A."/>
            <person name="Chapman S.B."/>
            <person name="Chen Z."/>
            <person name="Freedman E."/>
            <person name="Gellesch M."/>
            <person name="Goldberg J."/>
            <person name="Griggs A."/>
            <person name="Gujja S."/>
            <person name="Heilman E."/>
            <person name="Heiman D."/>
            <person name="Howarth C."/>
            <person name="Mehta T."/>
            <person name="Neiman D."/>
            <person name="Pearson M."/>
            <person name="Roberts A."/>
            <person name="Saif S."/>
            <person name="Shea T."/>
            <person name="Shenoy N."/>
            <person name="Sisk P."/>
            <person name="Stolte C."/>
            <person name="Sykes S."/>
            <person name="White J."/>
            <person name="Yandava C."/>
            <person name="Burger G."/>
            <person name="Gray M.W."/>
            <person name="Holland P.W.H."/>
            <person name="King N."/>
            <person name="Lang F.B.F."/>
            <person name="Roger A.J."/>
            <person name="Ruiz-Trillo I."/>
            <person name="Haas B."/>
            <person name="Nusbaum C."/>
            <person name="Birren B."/>
        </authorList>
    </citation>
    <scope>NUCLEOTIDE SEQUENCE [LARGE SCALE GENOMIC DNA]</scope>
    <source>
        <strain evidence="9 10">JP610</strain>
    </source>
</reference>
<keyword evidence="8" id="KW-0472">Membrane</keyword>
<keyword evidence="5" id="KW-0732">Signal</keyword>
<sequence>MLASIENPYCYACEYDLAQCMDIRVQHALTADGVDLKFTPRGILKRSEEGSKFEQDKLSASEAEALKALAANDGFYHVRVETHPGKNDDQYVSSLVRACTLVSSKLKDELGIHMNENGDVIALEYRPTNVTCANKFFAKKIVDGSSFKTTIKLRTRGMPGPM</sequence>
<dbReference type="STRING" id="667725.A0A0L0FFS1"/>
<evidence type="ECO:0000256" key="8">
    <source>
        <dbReference type="ARBA" id="ARBA00023136"/>
    </source>
</evidence>
<dbReference type="GO" id="GO:0005789">
    <property type="term" value="C:endoplasmic reticulum membrane"/>
    <property type="evidence" value="ECO:0007669"/>
    <property type="project" value="UniProtKB-SubCell"/>
</dbReference>
<accession>A0A0L0FFS1</accession>
<evidence type="ECO:0000256" key="1">
    <source>
        <dbReference type="ARBA" id="ARBA00004115"/>
    </source>
</evidence>
<comment type="subcellular location">
    <subcellularLocation>
        <location evidence="1">Endoplasmic reticulum membrane</location>
        <topology evidence="1">Single-pass type I membrane protein</topology>
    </subcellularLocation>
</comment>
<keyword evidence="6" id="KW-0256">Endoplasmic reticulum</keyword>
<dbReference type="AlphaFoldDB" id="A0A0L0FFS1"/>
<evidence type="ECO:0000256" key="6">
    <source>
        <dbReference type="ARBA" id="ARBA00022824"/>
    </source>
</evidence>
<keyword evidence="4" id="KW-0812">Transmembrane</keyword>
<evidence type="ECO:0000256" key="5">
    <source>
        <dbReference type="ARBA" id="ARBA00022729"/>
    </source>
</evidence>
<dbReference type="GeneID" id="25913060"/>
<organism evidence="9 10">
    <name type="scientific">Sphaeroforma arctica JP610</name>
    <dbReference type="NCBI Taxonomy" id="667725"/>
    <lineage>
        <taxon>Eukaryota</taxon>
        <taxon>Ichthyosporea</taxon>
        <taxon>Ichthyophonida</taxon>
        <taxon>Sphaeroforma</taxon>
    </lineage>
</organism>
<dbReference type="EMBL" id="KQ243989">
    <property type="protein sequence ID" value="KNC74908.1"/>
    <property type="molecule type" value="Genomic_DNA"/>
</dbReference>
<dbReference type="OrthoDB" id="1894652at2759"/>
<dbReference type="RefSeq" id="XP_014148810.1">
    <property type="nucleotide sequence ID" value="XM_014293335.1"/>
</dbReference>
<keyword evidence="7" id="KW-1133">Transmembrane helix</keyword>
<protein>
    <recommendedName>
        <fullName evidence="3">ER membrane protein complex subunit 10</fullName>
    </recommendedName>
</protein>
<proteinExistence type="inferred from homology"/>
<evidence type="ECO:0000256" key="2">
    <source>
        <dbReference type="ARBA" id="ARBA00007695"/>
    </source>
</evidence>
<dbReference type="Proteomes" id="UP000054560">
    <property type="component" value="Unassembled WGS sequence"/>
</dbReference>